<organism evidence="1 2">
    <name type="scientific">Providencia zhijiangensis</name>
    <dbReference type="NCBI Taxonomy" id="3053982"/>
    <lineage>
        <taxon>Bacteria</taxon>
        <taxon>Pseudomonadati</taxon>
        <taxon>Pseudomonadota</taxon>
        <taxon>Gammaproteobacteria</taxon>
        <taxon>Enterobacterales</taxon>
        <taxon>Morganellaceae</taxon>
        <taxon>Providencia</taxon>
    </lineage>
</organism>
<evidence type="ECO:0000313" key="2">
    <source>
        <dbReference type="Proteomes" id="UP001302443"/>
    </source>
</evidence>
<keyword evidence="1" id="KW-0449">Lipoprotein</keyword>
<evidence type="ECO:0000313" key="1">
    <source>
        <dbReference type="EMBL" id="WPA92333.1"/>
    </source>
</evidence>
<dbReference type="RefSeq" id="WP_286271543.1">
    <property type="nucleotide sequence ID" value="NZ_CP135990.1"/>
</dbReference>
<keyword evidence="2" id="KW-1185">Reference proteome</keyword>
<proteinExistence type="predicted"/>
<sequence>MPKFAISKNILHSIFILACCLFLFACKNPINKTNNTFNIQGDIYNSSHDIPADALITLSLTPINENSYSEKSHYDYTLTTRKSARTVNFSINLPESLLTQGHYFGLSVRVEKKGELLMMSNQVTPLSQSTPTRLSLKVNSI</sequence>
<reference evidence="1 2" key="1">
    <citation type="submission" date="2023-09" db="EMBL/GenBank/DDBJ databases">
        <title>Genomic Revisitation and Reclassification of the Genus Providencia.</title>
        <authorList>
            <person name="Dong X."/>
        </authorList>
    </citation>
    <scope>NUCLEOTIDE SEQUENCE [LARGE SCALE GENOMIC DNA]</scope>
    <source>
        <strain evidence="1 2">D4759</strain>
    </source>
</reference>
<dbReference type="PROSITE" id="PS51257">
    <property type="entry name" value="PROKAR_LIPOPROTEIN"/>
    <property type="match status" value="1"/>
</dbReference>
<dbReference type="Proteomes" id="UP001302443">
    <property type="component" value="Chromosome"/>
</dbReference>
<name>A0ABZ0N1S2_9GAMM</name>
<protein>
    <submittedName>
        <fullName evidence="1">YbaY family lipoprotein</fullName>
    </submittedName>
</protein>
<dbReference type="InterPro" id="IPR039366">
    <property type="entry name" value="Pilotin"/>
</dbReference>
<accession>A0ABZ0N1S2</accession>
<dbReference type="Pfam" id="PF09619">
    <property type="entry name" value="YscW"/>
    <property type="match status" value="1"/>
</dbReference>
<gene>
    <name evidence="1" type="ORF">QS795_000710</name>
</gene>
<dbReference type="EMBL" id="CP135990">
    <property type="protein sequence ID" value="WPA92333.1"/>
    <property type="molecule type" value="Genomic_DNA"/>
</dbReference>